<evidence type="ECO:0000256" key="1">
    <source>
        <dbReference type="SAM" id="MobiDB-lite"/>
    </source>
</evidence>
<organism evidence="3">
    <name type="scientific">Amphora coffeiformis</name>
    <dbReference type="NCBI Taxonomy" id="265554"/>
    <lineage>
        <taxon>Eukaryota</taxon>
        <taxon>Sar</taxon>
        <taxon>Stramenopiles</taxon>
        <taxon>Ochrophyta</taxon>
        <taxon>Bacillariophyta</taxon>
        <taxon>Bacillariophyceae</taxon>
        <taxon>Bacillariophycidae</taxon>
        <taxon>Thalassiophysales</taxon>
        <taxon>Catenulaceae</taxon>
        <taxon>Amphora</taxon>
    </lineage>
</organism>
<proteinExistence type="predicted"/>
<feature type="compositionally biased region" description="Polar residues" evidence="1">
    <location>
        <begin position="124"/>
        <end position="140"/>
    </location>
</feature>
<feature type="chain" id="PRO_5030909996" evidence="2">
    <location>
        <begin position="23"/>
        <end position="140"/>
    </location>
</feature>
<feature type="compositionally biased region" description="Basic and acidic residues" evidence="1">
    <location>
        <begin position="67"/>
        <end position="77"/>
    </location>
</feature>
<dbReference type="EMBL" id="HBIM01003452">
    <property type="protein sequence ID" value="CAE0404893.1"/>
    <property type="molecule type" value="Transcribed_RNA"/>
</dbReference>
<feature type="signal peptide" evidence="2">
    <location>
        <begin position="1"/>
        <end position="22"/>
    </location>
</feature>
<name>A0A7S3P3U1_9STRA</name>
<keyword evidence="2" id="KW-0732">Signal</keyword>
<protein>
    <submittedName>
        <fullName evidence="3">Uncharacterized protein</fullName>
    </submittedName>
</protein>
<reference evidence="3" key="1">
    <citation type="submission" date="2021-01" db="EMBL/GenBank/DDBJ databases">
        <authorList>
            <person name="Corre E."/>
            <person name="Pelletier E."/>
            <person name="Niang G."/>
            <person name="Scheremetjew M."/>
            <person name="Finn R."/>
            <person name="Kale V."/>
            <person name="Holt S."/>
            <person name="Cochrane G."/>
            <person name="Meng A."/>
            <person name="Brown T."/>
            <person name="Cohen L."/>
        </authorList>
    </citation>
    <scope>NUCLEOTIDE SEQUENCE</scope>
    <source>
        <strain evidence="3">CCMP127</strain>
    </source>
</reference>
<dbReference type="AlphaFoldDB" id="A0A7S3P3U1"/>
<evidence type="ECO:0000256" key="2">
    <source>
        <dbReference type="SAM" id="SignalP"/>
    </source>
</evidence>
<feature type="compositionally biased region" description="Polar residues" evidence="1">
    <location>
        <begin position="104"/>
        <end position="114"/>
    </location>
</feature>
<gene>
    <name evidence="3" type="ORF">ACOF00016_LOCUS2980</name>
</gene>
<sequence>MRTSSIEIIKLLLLWTVSFVQAFLPYPPHLTAAAAVGGGARTMERGILSLQGTLRNDDFARIFGKQEASERETRELATEYYKPPPERSSSNTNNAGEDGEDKNTGNSNNSISKEQLSDDGPAKVNQSRTTTHTTKNNASS</sequence>
<evidence type="ECO:0000313" key="3">
    <source>
        <dbReference type="EMBL" id="CAE0404893.1"/>
    </source>
</evidence>
<accession>A0A7S3P3U1</accession>
<feature type="region of interest" description="Disordered" evidence="1">
    <location>
        <begin position="65"/>
        <end position="140"/>
    </location>
</feature>